<feature type="domain" description="DUF6950" evidence="1">
    <location>
        <begin position="9"/>
        <end position="112"/>
    </location>
</feature>
<dbReference type="InterPro" id="IPR053802">
    <property type="entry name" value="DUF6950"/>
</dbReference>
<organism evidence="2 3">
    <name type="scientific">Brevundimonas vesicularis</name>
    <name type="common">Pseudomonas vesicularis</name>
    <dbReference type="NCBI Taxonomy" id="41276"/>
    <lineage>
        <taxon>Bacteria</taxon>
        <taxon>Pseudomonadati</taxon>
        <taxon>Pseudomonadota</taxon>
        <taxon>Alphaproteobacteria</taxon>
        <taxon>Caulobacterales</taxon>
        <taxon>Caulobacteraceae</taxon>
        <taxon>Brevundimonas</taxon>
    </lineage>
</organism>
<comment type="caution">
    <text evidence="2">The sequence shown here is derived from an EMBL/GenBank/DDBJ whole genome shotgun (WGS) entry which is preliminary data.</text>
</comment>
<keyword evidence="3" id="KW-1185">Reference proteome</keyword>
<accession>A0ABU4KPI2</accession>
<name>A0ABU4KPI2_BREVE</name>
<evidence type="ECO:0000313" key="3">
    <source>
        <dbReference type="Proteomes" id="UP001272940"/>
    </source>
</evidence>
<evidence type="ECO:0000259" key="1">
    <source>
        <dbReference type="Pfam" id="PF22262"/>
    </source>
</evidence>
<dbReference type="Proteomes" id="UP001272940">
    <property type="component" value="Unassembled WGS sequence"/>
</dbReference>
<protein>
    <recommendedName>
        <fullName evidence="1">DUF6950 domain-containing protein</fullName>
    </recommendedName>
</protein>
<sequence>MIDPRERRRRAAEACRKRFHHKPYKPGTRDCPLLGLHDLRQMGVSVPWAKGLRWKSEADGLKTLKALGFANLIEALDSLGLARIAPAMARTADIVALPTTHKLGALAVCMKDDGGRTLLGYTEASPDAEILTNVTEFARDGLGYCAWRVING</sequence>
<reference evidence="2 3" key="1">
    <citation type="journal article" date="2023" name="FEMS Microbes">
        <title>Whole genomes of deep-sea sponge-associated bacteria exhibit high novel natural product potential.</title>
        <authorList>
            <person name="Hesketh-Best P.J."/>
            <person name="January G.G."/>
            <person name="Koch M.J."/>
            <person name="Warburton P.J."/>
            <person name="Howell K.L."/>
            <person name="Upton M."/>
        </authorList>
    </citation>
    <scope>NUCLEOTIDE SEQUENCE [LARGE SCALE GENOMIC DNA]</scope>
    <source>
        <strain evidence="2 3">PC206-O</strain>
    </source>
</reference>
<dbReference type="Pfam" id="PF22262">
    <property type="entry name" value="DUF6950"/>
    <property type="match status" value="1"/>
</dbReference>
<dbReference type="EMBL" id="JAMYEC010000003">
    <property type="protein sequence ID" value="MDX2334620.1"/>
    <property type="molecule type" value="Genomic_DNA"/>
</dbReference>
<dbReference type="RefSeq" id="WP_313444498.1">
    <property type="nucleotide sequence ID" value="NZ_JAMYEC010000003.1"/>
</dbReference>
<gene>
    <name evidence="2" type="ORF">NJD11_06665</name>
</gene>
<evidence type="ECO:0000313" key="2">
    <source>
        <dbReference type="EMBL" id="MDX2334620.1"/>
    </source>
</evidence>
<proteinExistence type="predicted"/>